<dbReference type="Pfam" id="PF02746">
    <property type="entry name" value="MR_MLE_N"/>
    <property type="match status" value="1"/>
</dbReference>
<sequence length="90" mass="9932">MKITDIKINLMEGPKTEDAKQFVGGASKVLLRIETDEGIFGIAEGGRNYNLFKAYLEETINPLLIGIDPRNPKMIWEMLTHGTGPGLATK</sequence>
<protein>
    <recommendedName>
        <fullName evidence="1">Mandelate racemase/muconate lactonizing enzyme N-terminal domain-containing protein</fullName>
    </recommendedName>
</protein>
<reference evidence="2" key="1">
    <citation type="submission" date="2018-05" db="EMBL/GenBank/DDBJ databases">
        <authorList>
            <person name="Lanie J.A."/>
            <person name="Ng W.-L."/>
            <person name="Kazmierczak K.M."/>
            <person name="Andrzejewski T.M."/>
            <person name="Davidsen T.M."/>
            <person name="Wayne K.J."/>
            <person name="Tettelin H."/>
            <person name="Glass J.I."/>
            <person name="Rusch D."/>
            <person name="Podicherti R."/>
            <person name="Tsui H.-C.T."/>
            <person name="Winkler M.E."/>
        </authorList>
    </citation>
    <scope>NUCLEOTIDE SEQUENCE</scope>
</reference>
<dbReference type="InterPro" id="IPR029017">
    <property type="entry name" value="Enolase-like_N"/>
</dbReference>
<organism evidence="2">
    <name type="scientific">marine metagenome</name>
    <dbReference type="NCBI Taxonomy" id="408172"/>
    <lineage>
        <taxon>unclassified sequences</taxon>
        <taxon>metagenomes</taxon>
        <taxon>ecological metagenomes</taxon>
    </lineage>
</organism>
<dbReference type="Gene3D" id="3.30.390.10">
    <property type="entry name" value="Enolase-like, N-terminal domain"/>
    <property type="match status" value="1"/>
</dbReference>
<dbReference type="SUPFAM" id="SSF54826">
    <property type="entry name" value="Enolase N-terminal domain-like"/>
    <property type="match status" value="1"/>
</dbReference>
<evidence type="ECO:0000313" key="2">
    <source>
        <dbReference type="EMBL" id="SVD33772.1"/>
    </source>
</evidence>
<accession>A0A382UI12</accession>
<feature type="domain" description="Mandelate racemase/muconate lactonizing enzyme N-terminal" evidence="1">
    <location>
        <begin position="22"/>
        <end position="80"/>
    </location>
</feature>
<name>A0A382UI12_9ZZZZ</name>
<dbReference type="InterPro" id="IPR013341">
    <property type="entry name" value="Mandelate_racemase_N_dom"/>
</dbReference>
<gene>
    <name evidence="2" type="ORF">METZ01_LOCUS386626</name>
</gene>
<feature type="non-terminal residue" evidence="2">
    <location>
        <position position="90"/>
    </location>
</feature>
<proteinExistence type="predicted"/>
<dbReference type="EMBL" id="UINC01144331">
    <property type="protein sequence ID" value="SVD33772.1"/>
    <property type="molecule type" value="Genomic_DNA"/>
</dbReference>
<dbReference type="AlphaFoldDB" id="A0A382UI12"/>
<evidence type="ECO:0000259" key="1">
    <source>
        <dbReference type="Pfam" id="PF02746"/>
    </source>
</evidence>